<reference evidence="7 8" key="1">
    <citation type="journal article" date="2021" name="Sci. Rep.">
        <title>The distribution of antibiotic resistance genes in chicken gut microbiota commensals.</title>
        <authorList>
            <person name="Juricova H."/>
            <person name="Matiasovicova J."/>
            <person name="Kubasova T."/>
            <person name="Cejkova D."/>
            <person name="Rychlik I."/>
        </authorList>
    </citation>
    <scope>NUCLEOTIDE SEQUENCE [LARGE SCALE GENOMIC DNA]</scope>
    <source>
        <strain evidence="7 8">An773</strain>
    </source>
</reference>
<dbReference type="PROSITE" id="PS51257">
    <property type="entry name" value="PROKAR_LIPOPROTEIN"/>
    <property type="match status" value="1"/>
</dbReference>
<dbReference type="EMBL" id="JACLYY010000015">
    <property type="protein sequence ID" value="MBM6739033.1"/>
    <property type="molecule type" value="Genomic_DNA"/>
</dbReference>
<dbReference type="PROSITE" id="PS50106">
    <property type="entry name" value="PDZ"/>
    <property type="match status" value="1"/>
</dbReference>
<proteinExistence type="inferred from homology"/>
<evidence type="ECO:0000256" key="2">
    <source>
        <dbReference type="ARBA" id="ARBA00022670"/>
    </source>
</evidence>
<evidence type="ECO:0000256" key="5">
    <source>
        <dbReference type="RuleBase" id="RU004404"/>
    </source>
</evidence>
<sequence length="387" mass="42497">MENRTSYMKNHSFLKGALAGALVVLLAGGVVSCGILKSEEGRKMDLLNSLIDQYYIGDVDEAELSEGVYKGYIEGLGDPYSVYYDEEETEQMNESLSGEFGGVGALMSQDRDSGVITVLQVYDGSPAQEAGMRDGDTLYKVEGEEVIGEDLSDVVSKVKGEKGTQVTLTVLRADTGEEEELTITRDTIQAQTVSHEMKEDNVGYIRIAEFDAVTYDQYKEALEDLESQGMEKLIVDLRSNPGGNLDTVCDILDLMLPEGLIVYTEDKNGEREEYTSDEEHQFDKPLVVMMNGYSASASEIFAGAIQDYGLGQIVGTQSYGKGVVQSIFDLQDGTSVKLTIAEYFTPNGRSIDGEGITPDVEVEYQYDENDPEADNQLDRAMEVLAQQ</sequence>
<dbReference type="SUPFAM" id="SSF50156">
    <property type="entry name" value="PDZ domain-like"/>
    <property type="match status" value="1"/>
</dbReference>
<dbReference type="SUPFAM" id="SSF52096">
    <property type="entry name" value="ClpP/crotonase"/>
    <property type="match status" value="1"/>
</dbReference>
<protein>
    <submittedName>
        <fullName evidence="7">S41 family peptidase</fullName>
    </submittedName>
</protein>
<dbReference type="Pfam" id="PF17820">
    <property type="entry name" value="PDZ_6"/>
    <property type="match status" value="1"/>
</dbReference>
<dbReference type="PANTHER" id="PTHR32060">
    <property type="entry name" value="TAIL-SPECIFIC PROTEASE"/>
    <property type="match status" value="1"/>
</dbReference>
<dbReference type="InterPro" id="IPR005151">
    <property type="entry name" value="Tail-specific_protease"/>
</dbReference>
<accession>A0ABS2EBM3</accession>
<dbReference type="Gene3D" id="3.30.750.44">
    <property type="match status" value="1"/>
</dbReference>
<dbReference type="InterPro" id="IPR004447">
    <property type="entry name" value="Peptidase_S41A"/>
</dbReference>
<keyword evidence="2 5" id="KW-0645">Protease</keyword>
<dbReference type="Pfam" id="PF03572">
    <property type="entry name" value="Peptidase_S41"/>
    <property type="match status" value="1"/>
</dbReference>
<evidence type="ECO:0000259" key="6">
    <source>
        <dbReference type="PROSITE" id="PS50106"/>
    </source>
</evidence>
<dbReference type="InterPro" id="IPR055210">
    <property type="entry name" value="CtpA/B_N"/>
</dbReference>
<keyword evidence="4 5" id="KW-0720">Serine protease</keyword>
<dbReference type="CDD" id="cd06782">
    <property type="entry name" value="cpPDZ_CPP-like"/>
    <property type="match status" value="1"/>
</dbReference>
<evidence type="ECO:0000313" key="8">
    <source>
        <dbReference type="Proteomes" id="UP000716906"/>
    </source>
</evidence>
<dbReference type="SMART" id="SM00245">
    <property type="entry name" value="TSPc"/>
    <property type="match status" value="1"/>
</dbReference>
<dbReference type="Pfam" id="PF22694">
    <property type="entry name" value="CtpB_N-like"/>
    <property type="match status" value="1"/>
</dbReference>
<evidence type="ECO:0000256" key="3">
    <source>
        <dbReference type="ARBA" id="ARBA00022801"/>
    </source>
</evidence>
<keyword evidence="8" id="KW-1185">Reference proteome</keyword>
<dbReference type="CDD" id="cd07560">
    <property type="entry name" value="Peptidase_S41_CPP"/>
    <property type="match status" value="1"/>
</dbReference>
<dbReference type="NCBIfam" id="TIGR00225">
    <property type="entry name" value="prc"/>
    <property type="match status" value="1"/>
</dbReference>
<name>A0ABS2EBM3_9FIRM</name>
<dbReference type="SMART" id="SM00228">
    <property type="entry name" value="PDZ"/>
    <property type="match status" value="1"/>
</dbReference>
<comment type="caution">
    <text evidence="7">The sequence shown here is derived from an EMBL/GenBank/DDBJ whole genome shotgun (WGS) entry which is preliminary data.</text>
</comment>
<feature type="domain" description="PDZ" evidence="6">
    <location>
        <begin position="89"/>
        <end position="174"/>
    </location>
</feature>
<dbReference type="Proteomes" id="UP000716906">
    <property type="component" value="Unassembled WGS sequence"/>
</dbReference>
<organism evidence="7 8">
    <name type="scientific">Faecalicatena fissicatena</name>
    <dbReference type="NCBI Taxonomy" id="290055"/>
    <lineage>
        <taxon>Bacteria</taxon>
        <taxon>Bacillati</taxon>
        <taxon>Bacillota</taxon>
        <taxon>Clostridia</taxon>
        <taxon>Lachnospirales</taxon>
        <taxon>Lachnospiraceae</taxon>
        <taxon>Faecalicatena</taxon>
    </lineage>
</organism>
<dbReference type="InterPro" id="IPR041489">
    <property type="entry name" value="PDZ_6"/>
</dbReference>
<dbReference type="InterPro" id="IPR036034">
    <property type="entry name" value="PDZ_sf"/>
</dbReference>
<comment type="similarity">
    <text evidence="1 5">Belongs to the peptidase S41A family.</text>
</comment>
<gene>
    <name evidence="7" type="ORF">H7U36_13160</name>
</gene>
<evidence type="ECO:0000256" key="1">
    <source>
        <dbReference type="ARBA" id="ARBA00009179"/>
    </source>
</evidence>
<keyword evidence="3 5" id="KW-0378">Hydrolase</keyword>
<dbReference type="PANTHER" id="PTHR32060:SF30">
    <property type="entry name" value="CARBOXY-TERMINAL PROCESSING PROTEASE CTPA"/>
    <property type="match status" value="1"/>
</dbReference>
<dbReference type="InterPro" id="IPR001478">
    <property type="entry name" value="PDZ"/>
</dbReference>
<dbReference type="Gene3D" id="2.30.42.10">
    <property type="match status" value="1"/>
</dbReference>
<evidence type="ECO:0000256" key="4">
    <source>
        <dbReference type="ARBA" id="ARBA00022825"/>
    </source>
</evidence>
<evidence type="ECO:0000313" key="7">
    <source>
        <dbReference type="EMBL" id="MBM6739033.1"/>
    </source>
</evidence>
<dbReference type="Gene3D" id="3.90.226.10">
    <property type="entry name" value="2-enoyl-CoA Hydratase, Chain A, domain 1"/>
    <property type="match status" value="1"/>
</dbReference>
<dbReference type="InterPro" id="IPR029045">
    <property type="entry name" value="ClpP/crotonase-like_dom_sf"/>
</dbReference>